<name>A0A7H9EA99_9LACO</name>
<proteinExistence type="predicted"/>
<accession>A0A7H9EA99</accession>
<dbReference type="Proteomes" id="UP000510660">
    <property type="component" value="Chromosome"/>
</dbReference>
<dbReference type="RefSeq" id="WP_180860741.1">
    <property type="nucleotide sequence ID" value="NZ_CP047415.1"/>
</dbReference>
<protein>
    <submittedName>
        <fullName evidence="1">Uncharacterized protein</fullName>
    </submittedName>
</protein>
<dbReference type="AlphaFoldDB" id="A0A7H9EA99"/>
<evidence type="ECO:0000313" key="1">
    <source>
        <dbReference type="EMBL" id="QLL74594.1"/>
    </source>
</evidence>
<reference evidence="1 2" key="1">
    <citation type="submission" date="2020-01" db="EMBL/GenBank/DDBJ databases">
        <title>Complete and circular genome sequences of six lactobacillus isolates from horses.</title>
        <authorList>
            <person name="Hassan H.M."/>
        </authorList>
    </citation>
    <scope>NUCLEOTIDE SEQUENCE [LARGE SCALE GENOMIC DNA]</scope>
    <source>
        <strain evidence="1 2">1D</strain>
    </source>
</reference>
<sequence length="72" mass="8518">MRIINNNNEITKCDEKLDEKIEKFRQLTEVAAEQGTITIDGVTYDSVFIWRMLAKEALDIAEQQEWFEIHED</sequence>
<evidence type="ECO:0000313" key="2">
    <source>
        <dbReference type="Proteomes" id="UP000510660"/>
    </source>
</evidence>
<gene>
    <name evidence="1" type="ORF">GTO85_09670</name>
</gene>
<dbReference type="EMBL" id="CP047415">
    <property type="protein sequence ID" value="QLL74594.1"/>
    <property type="molecule type" value="Genomic_DNA"/>
</dbReference>
<organism evidence="1 2">
    <name type="scientific">Lactobacillus crispatus</name>
    <dbReference type="NCBI Taxonomy" id="47770"/>
    <lineage>
        <taxon>Bacteria</taxon>
        <taxon>Bacillati</taxon>
        <taxon>Bacillota</taxon>
        <taxon>Bacilli</taxon>
        <taxon>Lactobacillales</taxon>
        <taxon>Lactobacillaceae</taxon>
        <taxon>Lactobacillus</taxon>
    </lineage>
</organism>